<dbReference type="Proteomes" id="UP000240206">
    <property type="component" value="Unassembled WGS sequence"/>
</dbReference>
<keyword evidence="3" id="KW-1185">Reference proteome</keyword>
<sequence>MKYYLCSALLLLSGLGSPVGAQMLLDAAAGAAIQSSLQSTGSGNALQLLQDAKSLRNQATQSPLLSAQVQLNSQSSNSTLVKRVPASVIQGAPVLFSVNGHGIQLCSSGMACMYQMRRAMGVR</sequence>
<keyword evidence="1" id="KW-0732">Signal</keyword>
<evidence type="ECO:0000256" key="1">
    <source>
        <dbReference type="SAM" id="SignalP"/>
    </source>
</evidence>
<dbReference type="AlphaFoldDB" id="A0A2P7EAL3"/>
<accession>A0A2P7EAL3</accession>
<comment type="caution">
    <text evidence="2">The sequence shown here is derived from an EMBL/GenBank/DDBJ whole genome shotgun (WGS) entry which is preliminary data.</text>
</comment>
<dbReference type="EMBL" id="PXVC01000220">
    <property type="protein sequence ID" value="PSI00199.1"/>
    <property type="molecule type" value="Genomic_DNA"/>
</dbReference>
<evidence type="ECO:0000313" key="3">
    <source>
        <dbReference type="Proteomes" id="UP000240206"/>
    </source>
</evidence>
<name>A0A2P7EAL3_9SYNE</name>
<reference evidence="3" key="1">
    <citation type="submission" date="2018-03" db="EMBL/GenBank/DDBJ databases">
        <title>Ecological and genomic features of two cosmopolitan and abundant freshwater picocyanobacteria.</title>
        <authorList>
            <person name="Cabello-Yeves P.J."/>
            <person name="Picazo A."/>
            <person name="Camacho A."/>
            <person name="Callieri C."/>
            <person name="Rosselli R."/>
            <person name="Roda-Garcia J."/>
            <person name="Coutinho F.H."/>
            <person name="Rodriguez-Valera F."/>
        </authorList>
    </citation>
    <scope>NUCLEOTIDE SEQUENCE [LARGE SCALE GENOMIC DNA]</scope>
    <source>
        <strain evidence="3">Tous</strain>
    </source>
</reference>
<evidence type="ECO:0000313" key="2">
    <source>
        <dbReference type="EMBL" id="PSI00199.1"/>
    </source>
</evidence>
<feature type="signal peptide" evidence="1">
    <location>
        <begin position="1"/>
        <end position="21"/>
    </location>
</feature>
<dbReference type="RefSeq" id="WP_106501175.1">
    <property type="nucleotide sequence ID" value="NZ_PXVC01000220.1"/>
</dbReference>
<feature type="chain" id="PRO_5015168925" evidence="1">
    <location>
        <begin position="22"/>
        <end position="123"/>
    </location>
</feature>
<protein>
    <submittedName>
        <fullName evidence="2">Uncharacterized protein</fullName>
    </submittedName>
</protein>
<proteinExistence type="predicted"/>
<gene>
    <name evidence="2" type="ORF">C7K08_14450</name>
</gene>
<organism evidence="2 3">
    <name type="scientific">Synechococcus lacustris str. Tous</name>
    <dbReference type="NCBI Taxonomy" id="1910958"/>
    <lineage>
        <taxon>Bacteria</taxon>
        <taxon>Bacillati</taxon>
        <taxon>Cyanobacteriota</taxon>
        <taxon>Cyanophyceae</taxon>
        <taxon>Synechococcales</taxon>
        <taxon>Synechococcaceae</taxon>
        <taxon>Synechococcus</taxon>
    </lineage>
</organism>